<dbReference type="PROSITE" id="PS00132">
    <property type="entry name" value="CARBOXYPEPT_ZN_1"/>
    <property type="match status" value="1"/>
</dbReference>
<evidence type="ECO:0000256" key="9">
    <source>
        <dbReference type="ARBA" id="ARBA00023180"/>
    </source>
</evidence>
<evidence type="ECO:0000313" key="14">
    <source>
        <dbReference type="Proteomes" id="UP000694421"/>
    </source>
</evidence>
<dbReference type="PANTHER" id="PTHR11532:SF84">
    <property type="entry name" value="CARBOXYPEPTIDASE M"/>
    <property type="match status" value="1"/>
</dbReference>
<evidence type="ECO:0000256" key="2">
    <source>
        <dbReference type="ARBA" id="ARBA00005988"/>
    </source>
</evidence>
<evidence type="ECO:0000256" key="1">
    <source>
        <dbReference type="ARBA" id="ARBA00001947"/>
    </source>
</evidence>
<name>A0A8D0DUM9_SALMN</name>
<dbReference type="InterPro" id="IPR050753">
    <property type="entry name" value="Peptidase_M14_domain"/>
</dbReference>
<dbReference type="SUPFAM" id="SSF49464">
    <property type="entry name" value="Carboxypeptidase regulatory domain-like"/>
    <property type="match status" value="1"/>
</dbReference>
<dbReference type="AlphaFoldDB" id="A0A8D0DUM9"/>
<evidence type="ECO:0000259" key="12">
    <source>
        <dbReference type="PROSITE" id="PS52035"/>
    </source>
</evidence>
<comment type="cofactor">
    <cofactor evidence="1">
        <name>Zn(2+)</name>
        <dbReference type="ChEBI" id="CHEBI:29105"/>
    </cofactor>
</comment>
<evidence type="ECO:0000256" key="3">
    <source>
        <dbReference type="ARBA" id="ARBA00022645"/>
    </source>
</evidence>
<keyword evidence="7" id="KW-0862">Zinc</keyword>
<feature type="chain" id="PRO_5034979584" evidence="11">
    <location>
        <begin position="16"/>
        <end position="443"/>
    </location>
</feature>
<keyword evidence="3" id="KW-0121">Carboxypeptidase</keyword>
<keyword evidence="5" id="KW-0479">Metal-binding</keyword>
<feature type="active site" description="Proton donor/acceptor" evidence="10">
    <location>
        <position position="279"/>
    </location>
</feature>
<comment type="similarity">
    <text evidence="2 10">Belongs to the peptidase M14 family.</text>
</comment>
<dbReference type="OMA" id="GHEPYLT"/>
<dbReference type="Pfam" id="PF00246">
    <property type="entry name" value="Peptidase_M14"/>
    <property type="match status" value="1"/>
</dbReference>
<evidence type="ECO:0000256" key="11">
    <source>
        <dbReference type="SAM" id="SignalP"/>
    </source>
</evidence>
<accession>A0A8D0DUM9</accession>
<reference evidence="13" key="2">
    <citation type="submission" date="2025-09" db="UniProtKB">
        <authorList>
            <consortium name="Ensembl"/>
        </authorList>
    </citation>
    <scope>IDENTIFICATION</scope>
</reference>
<evidence type="ECO:0000313" key="13">
    <source>
        <dbReference type="Ensembl" id="ENSSMRP00000022041.1"/>
    </source>
</evidence>
<evidence type="ECO:0000256" key="10">
    <source>
        <dbReference type="PROSITE-ProRule" id="PRU01379"/>
    </source>
</evidence>
<keyword evidence="11" id="KW-0732">Signal</keyword>
<evidence type="ECO:0000256" key="4">
    <source>
        <dbReference type="ARBA" id="ARBA00022670"/>
    </source>
</evidence>
<dbReference type="Gene3D" id="2.60.40.1120">
    <property type="entry name" value="Carboxypeptidase-like, regulatory domain"/>
    <property type="match status" value="1"/>
</dbReference>
<dbReference type="GO" id="GO:0004181">
    <property type="term" value="F:metallocarboxypeptidase activity"/>
    <property type="evidence" value="ECO:0007669"/>
    <property type="project" value="InterPro"/>
</dbReference>
<keyword evidence="8" id="KW-0482">Metalloprotease</keyword>
<evidence type="ECO:0000256" key="5">
    <source>
        <dbReference type="ARBA" id="ARBA00022723"/>
    </source>
</evidence>
<reference evidence="13" key="1">
    <citation type="submission" date="2025-08" db="UniProtKB">
        <authorList>
            <consortium name="Ensembl"/>
        </authorList>
    </citation>
    <scope>IDENTIFICATION</scope>
</reference>
<dbReference type="GO" id="GO:0016485">
    <property type="term" value="P:protein processing"/>
    <property type="evidence" value="ECO:0007669"/>
    <property type="project" value="TreeGrafter"/>
</dbReference>
<proteinExistence type="inferred from homology"/>
<dbReference type="InterPro" id="IPR057246">
    <property type="entry name" value="CARBOXYPEPT_ZN_1"/>
</dbReference>
<dbReference type="InterPro" id="IPR057247">
    <property type="entry name" value="CARBOXYPEPT_ZN_2"/>
</dbReference>
<sequence length="443" mass="50096">MSLLGIVLFLPLAAGLNFTYHHTNEVEGFLKMMRRNYPSITHLYSIGKSVRGRDLWVLAVGRFPTQHKIGIPEFKYVANMHGDETIGREMLLHLIDLLVTHDQQDPNITRLIDNTRIHIMPSMNPDGFEAVKGFACEPEVGRNNANKVDLNRNFPDAFSKNNITIQPETQAIMNWIKNEIFVLSANLHGGSVVASYPFDNGNAATIVDDYISKTIDDDIFVHLAKTYSKNHATMHNGTPCENGNYFQDGITNGNEWYNLKGGMQDFNYIWGQCFEITLELSCCKYPPENELSAFWMDNKVALVEYIKQVHLGIKGRVINMRGEPLPGVIVETTDRRHICPYRTRQNGEYYLLLLPGEYTLNVTVPERITQLYTITIPNGVENFSAMKYDIVVSATPVRTTLPSCPTEPLYSRDYLPSVSTILKPTVHSLLLINILCACLKNSC</sequence>
<dbReference type="GO" id="GO:0005615">
    <property type="term" value="C:extracellular space"/>
    <property type="evidence" value="ECO:0007669"/>
    <property type="project" value="TreeGrafter"/>
</dbReference>
<dbReference type="PANTHER" id="PTHR11532">
    <property type="entry name" value="PROTEASE M14 CARBOXYPEPTIDASE"/>
    <property type="match status" value="1"/>
</dbReference>
<protein>
    <submittedName>
        <fullName evidence="13">Carboxypeptidase M</fullName>
    </submittedName>
</protein>
<dbReference type="GeneTree" id="ENSGT00940000158580"/>
<dbReference type="Ensembl" id="ENSSMRT00000025790.1">
    <property type="protein sequence ID" value="ENSSMRP00000022041.1"/>
    <property type="gene ID" value="ENSSMRG00000017127.1"/>
</dbReference>
<keyword evidence="14" id="KW-1185">Reference proteome</keyword>
<dbReference type="InterPro" id="IPR008969">
    <property type="entry name" value="CarboxyPept-like_regulatory"/>
</dbReference>
<dbReference type="SMART" id="SM00631">
    <property type="entry name" value="Zn_pept"/>
    <property type="match status" value="1"/>
</dbReference>
<dbReference type="FunFam" id="3.40.630.10:FF:000041">
    <property type="entry name" value="Carboxypeptidase M"/>
    <property type="match status" value="1"/>
</dbReference>
<dbReference type="GO" id="GO:0006518">
    <property type="term" value="P:peptide metabolic process"/>
    <property type="evidence" value="ECO:0007669"/>
    <property type="project" value="TreeGrafter"/>
</dbReference>
<dbReference type="PRINTS" id="PR00765">
    <property type="entry name" value="CRBOXYPTASEA"/>
</dbReference>
<feature type="domain" description="Peptidase M14" evidence="12">
    <location>
        <begin position="19"/>
        <end position="309"/>
    </location>
</feature>
<dbReference type="Gene3D" id="3.40.630.10">
    <property type="entry name" value="Zn peptidases"/>
    <property type="match status" value="1"/>
</dbReference>
<evidence type="ECO:0000256" key="7">
    <source>
        <dbReference type="ARBA" id="ARBA00022833"/>
    </source>
</evidence>
<keyword evidence="9" id="KW-0325">Glycoprotein</keyword>
<feature type="signal peptide" evidence="11">
    <location>
        <begin position="1"/>
        <end position="15"/>
    </location>
</feature>
<dbReference type="InterPro" id="IPR000834">
    <property type="entry name" value="Peptidase_M14"/>
</dbReference>
<evidence type="ECO:0000256" key="6">
    <source>
        <dbReference type="ARBA" id="ARBA00022801"/>
    </source>
</evidence>
<evidence type="ECO:0000256" key="8">
    <source>
        <dbReference type="ARBA" id="ARBA00023049"/>
    </source>
</evidence>
<keyword evidence="6" id="KW-0378">Hydrolase</keyword>
<dbReference type="PROSITE" id="PS00133">
    <property type="entry name" value="CARBOXYPEPT_ZN_2"/>
    <property type="match status" value="1"/>
</dbReference>
<dbReference type="CDD" id="cd11308">
    <property type="entry name" value="Peptidase_M14NE-CP-C_like"/>
    <property type="match status" value="1"/>
</dbReference>
<dbReference type="Proteomes" id="UP000694421">
    <property type="component" value="Unplaced"/>
</dbReference>
<dbReference type="PROSITE" id="PS52035">
    <property type="entry name" value="PEPTIDASE_M14"/>
    <property type="match status" value="1"/>
</dbReference>
<keyword evidence="4" id="KW-0645">Protease</keyword>
<dbReference type="SUPFAM" id="SSF53187">
    <property type="entry name" value="Zn-dependent exopeptidases"/>
    <property type="match status" value="1"/>
</dbReference>
<organism evidence="13 14">
    <name type="scientific">Salvator merianae</name>
    <name type="common">Argentine black and white tegu</name>
    <name type="synonym">Tupinambis merianae</name>
    <dbReference type="NCBI Taxonomy" id="96440"/>
    <lineage>
        <taxon>Eukaryota</taxon>
        <taxon>Metazoa</taxon>
        <taxon>Chordata</taxon>
        <taxon>Craniata</taxon>
        <taxon>Vertebrata</taxon>
        <taxon>Euteleostomi</taxon>
        <taxon>Lepidosauria</taxon>
        <taxon>Squamata</taxon>
        <taxon>Bifurcata</taxon>
        <taxon>Unidentata</taxon>
        <taxon>Episquamata</taxon>
        <taxon>Laterata</taxon>
        <taxon>Teiioidea</taxon>
        <taxon>Teiidae</taxon>
        <taxon>Salvator</taxon>
    </lineage>
</organism>
<dbReference type="GO" id="GO:0008270">
    <property type="term" value="F:zinc ion binding"/>
    <property type="evidence" value="ECO:0007669"/>
    <property type="project" value="InterPro"/>
</dbReference>